<organism evidence="1 2">
    <name type="scientific">Ceratodon purpureus</name>
    <name type="common">Fire moss</name>
    <name type="synonym">Dicranum purpureum</name>
    <dbReference type="NCBI Taxonomy" id="3225"/>
    <lineage>
        <taxon>Eukaryota</taxon>
        <taxon>Viridiplantae</taxon>
        <taxon>Streptophyta</taxon>
        <taxon>Embryophyta</taxon>
        <taxon>Bryophyta</taxon>
        <taxon>Bryophytina</taxon>
        <taxon>Bryopsida</taxon>
        <taxon>Dicranidae</taxon>
        <taxon>Pseudoditrichales</taxon>
        <taxon>Ditrichaceae</taxon>
        <taxon>Ceratodon</taxon>
    </lineage>
</organism>
<proteinExistence type="predicted"/>
<dbReference type="AlphaFoldDB" id="A0A8T0HRA9"/>
<evidence type="ECO:0000313" key="2">
    <source>
        <dbReference type="Proteomes" id="UP000822688"/>
    </source>
</evidence>
<dbReference type="Proteomes" id="UP000822688">
    <property type="component" value="Chromosome V"/>
</dbReference>
<evidence type="ECO:0000313" key="1">
    <source>
        <dbReference type="EMBL" id="KAG0573309.1"/>
    </source>
</evidence>
<keyword evidence="2" id="KW-1185">Reference proteome</keyword>
<comment type="caution">
    <text evidence="1">The sequence shown here is derived from an EMBL/GenBank/DDBJ whole genome shotgun (WGS) entry which is preliminary data.</text>
</comment>
<gene>
    <name evidence="1" type="ORF">KC19_VG167500</name>
</gene>
<dbReference type="EMBL" id="CM026426">
    <property type="protein sequence ID" value="KAG0573309.1"/>
    <property type="molecule type" value="Genomic_DNA"/>
</dbReference>
<protein>
    <submittedName>
        <fullName evidence="1">Uncharacterized protein</fullName>
    </submittedName>
</protein>
<reference evidence="1" key="1">
    <citation type="submission" date="2020-06" db="EMBL/GenBank/DDBJ databases">
        <title>WGS assembly of Ceratodon purpureus strain R40.</title>
        <authorList>
            <person name="Carey S.B."/>
            <person name="Jenkins J."/>
            <person name="Shu S."/>
            <person name="Lovell J.T."/>
            <person name="Sreedasyam A."/>
            <person name="Maumus F."/>
            <person name="Tiley G.P."/>
            <person name="Fernandez-Pozo N."/>
            <person name="Barry K."/>
            <person name="Chen C."/>
            <person name="Wang M."/>
            <person name="Lipzen A."/>
            <person name="Daum C."/>
            <person name="Saski C.A."/>
            <person name="Payton A.C."/>
            <person name="Mcbreen J.C."/>
            <person name="Conrad R.E."/>
            <person name="Kollar L.M."/>
            <person name="Olsson S."/>
            <person name="Huttunen S."/>
            <person name="Landis J.B."/>
            <person name="Wickett N.J."/>
            <person name="Johnson M.G."/>
            <person name="Rensing S.A."/>
            <person name="Grimwood J."/>
            <person name="Schmutz J."/>
            <person name="Mcdaniel S.F."/>
        </authorList>
    </citation>
    <scope>NUCLEOTIDE SEQUENCE</scope>
    <source>
        <strain evidence="1">R40</strain>
    </source>
</reference>
<accession>A0A8T0HRA9</accession>
<name>A0A8T0HRA9_CERPU</name>
<sequence length="61" mass="6719">MDQRDTYTHYSAIACPPCSACAPAPSVRPPCTKNRICLMDTASFHRPSLPPRLYPANLDAK</sequence>